<accession>A0A7Z0S019</accession>
<dbReference type="InterPro" id="IPR006200">
    <property type="entry name" value="LexA"/>
</dbReference>
<keyword evidence="9 13" id="KW-0238">DNA-binding</keyword>
<dbReference type="GO" id="GO:0006281">
    <property type="term" value="P:DNA repair"/>
    <property type="evidence" value="ECO:0007669"/>
    <property type="project" value="UniProtKB-UniRule"/>
</dbReference>
<organism evidence="17 18">
    <name type="scientific">Vreelandella glaciei</name>
    <dbReference type="NCBI Taxonomy" id="186761"/>
    <lineage>
        <taxon>Bacteria</taxon>
        <taxon>Pseudomonadati</taxon>
        <taxon>Pseudomonadota</taxon>
        <taxon>Gammaproteobacteria</taxon>
        <taxon>Oceanospirillales</taxon>
        <taxon>Halomonadaceae</taxon>
        <taxon>Vreelandella</taxon>
    </lineage>
</organism>
<dbReference type="InterPro" id="IPR039418">
    <property type="entry name" value="LexA-like"/>
</dbReference>
<dbReference type="FunFam" id="2.10.109.10:FF:000001">
    <property type="entry name" value="LexA repressor"/>
    <property type="match status" value="1"/>
</dbReference>
<evidence type="ECO:0000256" key="6">
    <source>
        <dbReference type="ARBA" id="ARBA00022801"/>
    </source>
</evidence>
<comment type="caution">
    <text evidence="17">The sequence shown here is derived from an EMBL/GenBank/DDBJ whole genome shotgun (WGS) entry which is preliminary data.</text>
</comment>
<dbReference type="SUPFAM" id="SSF46785">
    <property type="entry name" value="Winged helix' DNA-binding domain"/>
    <property type="match status" value="1"/>
</dbReference>
<dbReference type="GO" id="GO:0004252">
    <property type="term" value="F:serine-type endopeptidase activity"/>
    <property type="evidence" value="ECO:0007669"/>
    <property type="project" value="UniProtKB-UniRule"/>
</dbReference>
<dbReference type="EMBL" id="JACCDE010000038">
    <property type="protein sequence ID" value="NYS79966.1"/>
    <property type="molecule type" value="Genomic_DNA"/>
</dbReference>
<evidence type="ECO:0000256" key="10">
    <source>
        <dbReference type="ARBA" id="ARBA00023163"/>
    </source>
</evidence>
<dbReference type="PRINTS" id="PR00726">
    <property type="entry name" value="LEXASERPTASE"/>
</dbReference>
<keyword evidence="4 13" id="KW-0235">DNA replication</keyword>
<dbReference type="InterPro" id="IPR036286">
    <property type="entry name" value="LexA/Signal_pep-like_sf"/>
</dbReference>
<evidence type="ECO:0000256" key="11">
    <source>
        <dbReference type="ARBA" id="ARBA00023204"/>
    </source>
</evidence>
<dbReference type="PANTHER" id="PTHR33516">
    <property type="entry name" value="LEXA REPRESSOR"/>
    <property type="match status" value="1"/>
</dbReference>
<comment type="subunit">
    <text evidence="2 13">Homodimer.</text>
</comment>
<dbReference type="RefSeq" id="WP_179917110.1">
    <property type="nucleotide sequence ID" value="NZ_CAXBPG010000033.1"/>
</dbReference>
<keyword evidence="11 13" id="KW-0234">DNA repair</keyword>
<evidence type="ECO:0000256" key="12">
    <source>
        <dbReference type="ARBA" id="ARBA00023236"/>
    </source>
</evidence>
<protein>
    <recommendedName>
        <fullName evidence="13">LexA repressor</fullName>
        <ecNumber evidence="13">3.4.21.88</ecNumber>
    </recommendedName>
</protein>
<dbReference type="EC" id="3.4.21.88" evidence="13"/>
<dbReference type="Pfam" id="PF00717">
    <property type="entry name" value="Peptidase_S24"/>
    <property type="match status" value="1"/>
</dbReference>
<dbReference type="InterPro" id="IPR036388">
    <property type="entry name" value="WH-like_DNA-bd_sf"/>
</dbReference>
<sequence length="226" mass="24665">MSRPLTARQQHVFDFIVKTMGEFGYPPTRAEIAKALGFRSPNAAEEHLRALERKGAIRIIRNTSRGIRLPNQEPQEVVDSTISALPAANIEASPAGLPVIGEVAAGSPILAAEHIDRYCPLPAEYFTPKADYLLRVRGLSMKDIGILEGDLLAVHRTERVRDGQIVVARLDDEVTVKRFKRQGHQVTLFAENADFAPIEIDLRSQSLDIEGVGVGVIRGGNGQALG</sequence>
<evidence type="ECO:0000313" key="17">
    <source>
        <dbReference type="EMBL" id="NYS79966.1"/>
    </source>
</evidence>
<keyword evidence="18" id="KW-1185">Reference proteome</keyword>
<name>A0A7Z0S019_9GAMM</name>
<evidence type="ECO:0000259" key="16">
    <source>
        <dbReference type="Pfam" id="PF01726"/>
    </source>
</evidence>
<keyword evidence="5 13" id="KW-0227">DNA damage</keyword>
<dbReference type="Pfam" id="PF01726">
    <property type="entry name" value="LexA_DNA_bind"/>
    <property type="match status" value="1"/>
</dbReference>
<dbReference type="FunFam" id="1.10.10.10:FF:000009">
    <property type="entry name" value="LexA repressor"/>
    <property type="match status" value="1"/>
</dbReference>
<dbReference type="GO" id="GO:0003677">
    <property type="term" value="F:DNA binding"/>
    <property type="evidence" value="ECO:0007669"/>
    <property type="project" value="UniProtKB-UniRule"/>
</dbReference>
<evidence type="ECO:0000259" key="15">
    <source>
        <dbReference type="Pfam" id="PF00717"/>
    </source>
</evidence>
<dbReference type="GO" id="GO:0009432">
    <property type="term" value="P:SOS response"/>
    <property type="evidence" value="ECO:0007669"/>
    <property type="project" value="UniProtKB-UniRule"/>
</dbReference>
<keyword evidence="10 13" id="KW-0804">Transcription</keyword>
<feature type="active site" description="For autocatalytic cleavage activity" evidence="13">
    <location>
        <position position="140"/>
    </location>
</feature>
<comment type="similarity">
    <text evidence="1 13 14">Belongs to the peptidase S24 family.</text>
</comment>
<keyword evidence="6 13" id="KW-0378">Hydrolase</keyword>
<dbReference type="GO" id="GO:0006508">
    <property type="term" value="P:proteolysis"/>
    <property type="evidence" value="ECO:0007669"/>
    <property type="project" value="InterPro"/>
</dbReference>
<dbReference type="InterPro" id="IPR036390">
    <property type="entry name" value="WH_DNA-bd_sf"/>
</dbReference>
<evidence type="ECO:0000313" key="18">
    <source>
        <dbReference type="Proteomes" id="UP000526892"/>
    </source>
</evidence>
<keyword evidence="7 13" id="KW-0068">Autocatalytic cleavage</keyword>
<dbReference type="Gene3D" id="2.10.109.10">
    <property type="entry name" value="Umud Fragment, subunit A"/>
    <property type="match status" value="1"/>
</dbReference>
<evidence type="ECO:0000256" key="8">
    <source>
        <dbReference type="ARBA" id="ARBA00023015"/>
    </source>
</evidence>
<dbReference type="GO" id="GO:0006260">
    <property type="term" value="P:DNA replication"/>
    <property type="evidence" value="ECO:0007669"/>
    <property type="project" value="UniProtKB-UniRule"/>
</dbReference>
<keyword evidence="3 13" id="KW-0678">Repressor</keyword>
<dbReference type="NCBIfam" id="TIGR00498">
    <property type="entry name" value="lexA"/>
    <property type="match status" value="1"/>
</dbReference>
<keyword evidence="12 13" id="KW-0742">SOS response</keyword>
<dbReference type="InterPro" id="IPR050077">
    <property type="entry name" value="LexA_repressor"/>
</dbReference>
<evidence type="ECO:0000256" key="14">
    <source>
        <dbReference type="RuleBase" id="RU003991"/>
    </source>
</evidence>
<reference evidence="17 18" key="1">
    <citation type="journal article" date="2003" name="Extremophiles">
        <title>Halomonas glaciei sp. nov. isolated from fast ice of Adelie Land, Antarctica.</title>
        <authorList>
            <person name="Reddy G.S."/>
            <person name="Raghavan P.U."/>
            <person name="Sarita N.B."/>
            <person name="Prakash J.S."/>
            <person name="Nagesh N."/>
            <person name="Delille D."/>
            <person name="Shivaji S."/>
        </authorList>
    </citation>
    <scope>NUCLEOTIDE SEQUENCE [LARGE SCALE GENOMIC DNA]</scope>
    <source>
        <strain evidence="17 18">DD39</strain>
    </source>
</reference>
<dbReference type="HAMAP" id="MF_00015">
    <property type="entry name" value="LexA"/>
    <property type="match status" value="1"/>
</dbReference>
<dbReference type="SUPFAM" id="SSF51306">
    <property type="entry name" value="LexA/Signal peptidase"/>
    <property type="match status" value="1"/>
</dbReference>
<feature type="domain" description="LexA repressor DNA-binding" evidence="16">
    <location>
        <begin position="3"/>
        <end position="66"/>
    </location>
</feature>
<keyword evidence="8 13" id="KW-0805">Transcription regulation</keyword>
<evidence type="ECO:0000256" key="2">
    <source>
        <dbReference type="ARBA" id="ARBA00011738"/>
    </source>
</evidence>
<evidence type="ECO:0000256" key="1">
    <source>
        <dbReference type="ARBA" id="ARBA00007484"/>
    </source>
</evidence>
<dbReference type="InterPro" id="IPR015927">
    <property type="entry name" value="Peptidase_S24_S26A/B/C"/>
</dbReference>
<dbReference type="AlphaFoldDB" id="A0A7Z0S019"/>
<evidence type="ECO:0000256" key="9">
    <source>
        <dbReference type="ARBA" id="ARBA00023125"/>
    </source>
</evidence>
<evidence type="ECO:0000256" key="7">
    <source>
        <dbReference type="ARBA" id="ARBA00022813"/>
    </source>
</evidence>
<evidence type="ECO:0000256" key="3">
    <source>
        <dbReference type="ARBA" id="ARBA00022491"/>
    </source>
</evidence>
<feature type="active site" description="For autocatalytic cleavage activity" evidence="13">
    <location>
        <position position="177"/>
    </location>
</feature>
<evidence type="ECO:0000256" key="4">
    <source>
        <dbReference type="ARBA" id="ARBA00022705"/>
    </source>
</evidence>
<proteinExistence type="inferred from homology"/>
<dbReference type="Proteomes" id="UP000526892">
    <property type="component" value="Unassembled WGS sequence"/>
</dbReference>
<feature type="DNA-binding region" description="H-T-H motif" evidence="13">
    <location>
        <begin position="29"/>
        <end position="49"/>
    </location>
</feature>
<feature type="domain" description="Peptidase S24/S26A/S26B/S26C" evidence="15">
    <location>
        <begin position="98"/>
        <end position="212"/>
    </location>
</feature>
<evidence type="ECO:0000256" key="13">
    <source>
        <dbReference type="HAMAP-Rule" id="MF_00015"/>
    </source>
</evidence>
<dbReference type="GO" id="GO:0045892">
    <property type="term" value="P:negative regulation of DNA-templated transcription"/>
    <property type="evidence" value="ECO:0007669"/>
    <property type="project" value="UniProtKB-UniRule"/>
</dbReference>
<feature type="site" description="Cleavage; by autolysis" evidence="13">
    <location>
        <begin position="105"/>
        <end position="106"/>
    </location>
</feature>
<evidence type="ECO:0000256" key="5">
    <source>
        <dbReference type="ARBA" id="ARBA00022763"/>
    </source>
</evidence>
<comment type="function">
    <text evidence="13">Represses a number of genes involved in the response to DNA damage (SOS response), including recA and lexA. In the presence of single-stranded DNA, RecA interacts with LexA causing an autocatalytic cleavage which disrupts the DNA-binding part of LexA, leading to derepression of the SOS regulon and eventually DNA repair.</text>
</comment>
<dbReference type="InterPro" id="IPR006199">
    <property type="entry name" value="LexA_DNA-bd_dom"/>
</dbReference>
<dbReference type="CDD" id="cd06529">
    <property type="entry name" value="S24_LexA-like"/>
    <property type="match status" value="1"/>
</dbReference>
<gene>
    <name evidence="13 17" type="primary">lexA</name>
    <name evidence="17" type="ORF">HZS80_20050</name>
</gene>
<dbReference type="PANTHER" id="PTHR33516:SF2">
    <property type="entry name" value="LEXA REPRESSOR-RELATED"/>
    <property type="match status" value="1"/>
</dbReference>
<dbReference type="Gene3D" id="1.10.10.10">
    <property type="entry name" value="Winged helix-like DNA-binding domain superfamily/Winged helix DNA-binding domain"/>
    <property type="match status" value="1"/>
</dbReference>
<dbReference type="InterPro" id="IPR006197">
    <property type="entry name" value="Peptidase_S24_LexA"/>
</dbReference>
<comment type="catalytic activity">
    <reaction evidence="13">
        <text>Hydrolysis of Ala-|-Gly bond in repressor LexA.</text>
        <dbReference type="EC" id="3.4.21.88"/>
    </reaction>
</comment>